<keyword evidence="2" id="KW-1185">Reference proteome</keyword>
<evidence type="ECO:0000313" key="1">
    <source>
        <dbReference type="EMBL" id="KAK9699946.1"/>
    </source>
</evidence>
<dbReference type="EMBL" id="JBDFQZ010000008">
    <property type="protein sequence ID" value="KAK9699946.1"/>
    <property type="molecule type" value="Genomic_DNA"/>
</dbReference>
<comment type="caution">
    <text evidence="1">The sequence shown here is derived from an EMBL/GenBank/DDBJ whole genome shotgun (WGS) entry which is preliminary data.</text>
</comment>
<dbReference type="Proteomes" id="UP001443914">
    <property type="component" value="Unassembled WGS sequence"/>
</dbReference>
<proteinExistence type="predicted"/>
<name>A0AAW1JB30_SAPOF</name>
<sequence>MEFLNLITHKTLLTKYVLATLLAYSMLIMVTESYSTTKISVTNHITNSSYDVPIVDCFNYVQQFVHKKLAKNEKFEFEVELKHSPESAEIVCYAGQHCRDALIYRTMYDEWRSIDGKTSFYVTLNDTGVYRYEVRTKVWRKLKQPQDC</sequence>
<dbReference type="AlphaFoldDB" id="A0AAW1JB30"/>
<gene>
    <name evidence="1" type="ORF">RND81_08G205700</name>
</gene>
<reference evidence="1" key="1">
    <citation type="submission" date="2024-03" db="EMBL/GenBank/DDBJ databases">
        <title>WGS assembly of Saponaria officinalis var. Norfolk2.</title>
        <authorList>
            <person name="Jenkins J."/>
            <person name="Shu S."/>
            <person name="Grimwood J."/>
            <person name="Barry K."/>
            <person name="Goodstein D."/>
            <person name="Schmutz J."/>
            <person name="Leebens-Mack J."/>
            <person name="Osbourn A."/>
        </authorList>
    </citation>
    <scope>NUCLEOTIDE SEQUENCE [LARGE SCALE GENOMIC DNA]</scope>
    <source>
        <strain evidence="1">JIC</strain>
    </source>
</reference>
<accession>A0AAW1JB30</accession>
<protein>
    <submittedName>
        <fullName evidence="1">Uncharacterized protein</fullName>
    </submittedName>
</protein>
<organism evidence="1 2">
    <name type="scientific">Saponaria officinalis</name>
    <name type="common">Common soapwort</name>
    <name type="synonym">Lychnis saponaria</name>
    <dbReference type="NCBI Taxonomy" id="3572"/>
    <lineage>
        <taxon>Eukaryota</taxon>
        <taxon>Viridiplantae</taxon>
        <taxon>Streptophyta</taxon>
        <taxon>Embryophyta</taxon>
        <taxon>Tracheophyta</taxon>
        <taxon>Spermatophyta</taxon>
        <taxon>Magnoliopsida</taxon>
        <taxon>eudicotyledons</taxon>
        <taxon>Gunneridae</taxon>
        <taxon>Pentapetalae</taxon>
        <taxon>Caryophyllales</taxon>
        <taxon>Caryophyllaceae</taxon>
        <taxon>Caryophylleae</taxon>
        <taxon>Saponaria</taxon>
    </lineage>
</organism>
<evidence type="ECO:0000313" key="2">
    <source>
        <dbReference type="Proteomes" id="UP001443914"/>
    </source>
</evidence>